<organism evidence="2 3">
    <name type="scientific">Reticulomyxa filosa</name>
    <dbReference type="NCBI Taxonomy" id="46433"/>
    <lineage>
        <taxon>Eukaryota</taxon>
        <taxon>Sar</taxon>
        <taxon>Rhizaria</taxon>
        <taxon>Retaria</taxon>
        <taxon>Foraminifera</taxon>
        <taxon>Monothalamids</taxon>
        <taxon>Reticulomyxidae</taxon>
        <taxon>Reticulomyxa</taxon>
    </lineage>
</organism>
<dbReference type="Proteomes" id="UP000023152">
    <property type="component" value="Unassembled WGS sequence"/>
</dbReference>
<comment type="caution">
    <text evidence="2">The sequence shown here is derived from an EMBL/GenBank/DDBJ whole genome shotgun (WGS) entry which is preliminary data.</text>
</comment>
<evidence type="ECO:0000313" key="3">
    <source>
        <dbReference type="Proteomes" id="UP000023152"/>
    </source>
</evidence>
<keyword evidence="1" id="KW-1133">Transmembrane helix</keyword>
<feature type="transmembrane region" description="Helical" evidence="1">
    <location>
        <begin position="151"/>
        <end position="171"/>
    </location>
</feature>
<proteinExistence type="predicted"/>
<protein>
    <submittedName>
        <fullName evidence="2">Uncharacterized protein</fullName>
    </submittedName>
</protein>
<evidence type="ECO:0000256" key="1">
    <source>
        <dbReference type="SAM" id="Phobius"/>
    </source>
</evidence>
<gene>
    <name evidence="2" type="ORF">RFI_32794</name>
</gene>
<keyword evidence="1" id="KW-0812">Transmembrane</keyword>
<reference evidence="2 3" key="1">
    <citation type="journal article" date="2013" name="Curr. Biol.">
        <title>The Genome of the Foraminiferan Reticulomyxa filosa.</title>
        <authorList>
            <person name="Glockner G."/>
            <person name="Hulsmann N."/>
            <person name="Schleicher M."/>
            <person name="Noegel A.A."/>
            <person name="Eichinger L."/>
            <person name="Gallinger C."/>
            <person name="Pawlowski J."/>
            <person name="Sierra R."/>
            <person name="Euteneuer U."/>
            <person name="Pillet L."/>
            <person name="Moustafa A."/>
            <person name="Platzer M."/>
            <person name="Groth M."/>
            <person name="Szafranski K."/>
            <person name="Schliwa M."/>
        </authorList>
    </citation>
    <scope>NUCLEOTIDE SEQUENCE [LARGE SCALE GENOMIC DNA]</scope>
</reference>
<dbReference type="EMBL" id="ASPP01029149">
    <property type="protein sequence ID" value="ETO04602.1"/>
    <property type="molecule type" value="Genomic_DNA"/>
</dbReference>
<dbReference type="AlphaFoldDB" id="X6LTZ3"/>
<accession>X6LTZ3</accession>
<dbReference type="OrthoDB" id="6142015at2759"/>
<keyword evidence="1" id="KW-0472">Membrane</keyword>
<sequence length="174" mass="20804">MNDFLFELLFLQHINSNSRTTQCFHVNSNMIFLIEIPSTLDESSPTLSFKQFLYQQFVLLAQSPLLKNKLPGTDLKSAQWKHDITNSVLEMAQYKNTTLKVHDKEEFYLCEKWHNSKECCYLVNQNGAIRFISKVELLFIRMETRFEKYELIFQVLYILFYFNCYIFTFSITKK</sequence>
<keyword evidence="3" id="KW-1185">Reference proteome</keyword>
<evidence type="ECO:0000313" key="2">
    <source>
        <dbReference type="EMBL" id="ETO04602.1"/>
    </source>
</evidence>
<name>X6LTZ3_RETFI</name>